<reference evidence="1 2" key="2">
    <citation type="submission" date="2016-08" db="EMBL/GenBank/DDBJ databases">
        <title>Pervasive Adenine N6-methylation of Active Genes in Fungi.</title>
        <authorList>
            <consortium name="DOE Joint Genome Institute"/>
            <person name="Mondo S.J."/>
            <person name="Dannebaum R.O."/>
            <person name="Kuo R.C."/>
            <person name="Labutti K."/>
            <person name="Haridas S."/>
            <person name="Kuo A."/>
            <person name="Salamov A."/>
            <person name="Ahrendt S.R."/>
            <person name="Lipzen A."/>
            <person name="Sullivan W."/>
            <person name="Andreopoulos W.B."/>
            <person name="Clum A."/>
            <person name="Lindquist E."/>
            <person name="Daum C."/>
            <person name="Ramamoorthy G.K."/>
            <person name="Gryganskyi A."/>
            <person name="Culley D."/>
            <person name="Magnuson J.K."/>
            <person name="James T.Y."/>
            <person name="O'Malley M.A."/>
            <person name="Stajich J.E."/>
            <person name="Spatafora J.W."/>
            <person name="Visel A."/>
            <person name="Grigoriev I.V."/>
        </authorList>
    </citation>
    <scope>NUCLEOTIDE SEQUENCE [LARGE SCALE GENOMIC DNA]</scope>
    <source>
        <strain evidence="1 2">S4</strain>
    </source>
</reference>
<dbReference type="AlphaFoldDB" id="A0A1Y1WRZ7"/>
<protein>
    <submittedName>
        <fullName evidence="1">Uncharacterized protein</fullName>
    </submittedName>
</protein>
<comment type="caution">
    <text evidence="1">The sequence shown here is derived from an EMBL/GenBank/DDBJ whole genome shotgun (WGS) entry which is preliminary data.</text>
</comment>
<dbReference type="SUPFAM" id="SSF48403">
    <property type="entry name" value="Ankyrin repeat"/>
    <property type="match status" value="2"/>
</dbReference>
<dbReference type="Pfam" id="PF12796">
    <property type="entry name" value="Ank_2"/>
    <property type="match status" value="1"/>
</dbReference>
<dbReference type="InterPro" id="IPR036770">
    <property type="entry name" value="Ankyrin_rpt-contain_sf"/>
</dbReference>
<dbReference type="InterPro" id="IPR002110">
    <property type="entry name" value="Ankyrin_rpt"/>
</dbReference>
<accession>A0A1Y1WRZ7</accession>
<proteinExistence type="predicted"/>
<gene>
    <name evidence="1" type="ORF">BCR32DRAFT_296322</name>
</gene>
<dbReference type="Proteomes" id="UP000193944">
    <property type="component" value="Unassembled WGS sequence"/>
</dbReference>
<dbReference type="OrthoDB" id="2150000at2759"/>
<reference evidence="1 2" key="1">
    <citation type="submission" date="2016-08" db="EMBL/GenBank/DDBJ databases">
        <title>A Parts List for Fungal Cellulosomes Revealed by Comparative Genomics.</title>
        <authorList>
            <consortium name="DOE Joint Genome Institute"/>
            <person name="Haitjema C.H."/>
            <person name="Gilmore S.P."/>
            <person name="Henske J.K."/>
            <person name="Solomon K.V."/>
            <person name="De Groot R."/>
            <person name="Kuo A."/>
            <person name="Mondo S.J."/>
            <person name="Salamov A.A."/>
            <person name="Labutti K."/>
            <person name="Zhao Z."/>
            <person name="Chiniquy J."/>
            <person name="Barry K."/>
            <person name="Brewer H.M."/>
            <person name="Purvine S.O."/>
            <person name="Wright A.T."/>
            <person name="Boxma B."/>
            <person name="Van Alen T."/>
            <person name="Hackstein J.H."/>
            <person name="Baker S.E."/>
            <person name="Grigoriev I.V."/>
            <person name="O'Malley M.A."/>
        </authorList>
    </citation>
    <scope>NUCLEOTIDE SEQUENCE [LARGE SCALE GENOMIC DNA]</scope>
    <source>
        <strain evidence="1 2">S4</strain>
    </source>
</reference>
<sequence length="418" mass="49121">MTNSDYETFKEKLFKYLRKESKKSLKVIEDNRKLIEYYLYNKDLPQVKAFVDEFNDIVLDQNIKKYKIFESVLKDRSFDGVLARFRESDVLVRICKLEYEKAEGWRITSLDNKKVIDWLLTMNINYGAKDKSGMTALMYAVRHEILDFIVKKIMSTNGKHINFVNNKGNNALFFASLNENNLKRFLKYKDYFNPNHLNNNNENIILFVCRFGELFSNKHLSLISELNCSYPNITNNDGLTAAMYLVKRNKHKSIKFFVENFNIDPNYRNKFGNNLVSVLIQTYYNHFIKCIDETEGFGLNFKPIKRFAFTLQRLIEIGCDLHTPVDEYGNTIDIILNKIKDETTIQYLLENNCIDYAIENNHDNSIKYCEVDITNPIIQTNFESVNKWLSEVYYPEGTINTHVIGVLLHGHNHSIRKV</sequence>
<evidence type="ECO:0000313" key="2">
    <source>
        <dbReference type="Proteomes" id="UP000193944"/>
    </source>
</evidence>
<evidence type="ECO:0000313" key="1">
    <source>
        <dbReference type="EMBL" id="ORX76321.1"/>
    </source>
</evidence>
<keyword evidence="2" id="KW-1185">Reference proteome</keyword>
<organism evidence="1 2">
    <name type="scientific">Anaeromyces robustus</name>
    <dbReference type="NCBI Taxonomy" id="1754192"/>
    <lineage>
        <taxon>Eukaryota</taxon>
        <taxon>Fungi</taxon>
        <taxon>Fungi incertae sedis</taxon>
        <taxon>Chytridiomycota</taxon>
        <taxon>Chytridiomycota incertae sedis</taxon>
        <taxon>Neocallimastigomycetes</taxon>
        <taxon>Neocallimastigales</taxon>
        <taxon>Neocallimastigaceae</taxon>
        <taxon>Anaeromyces</taxon>
    </lineage>
</organism>
<dbReference type="Gene3D" id="1.25.40.20">
    <property type="entry name" value="Ankyrin repeat-containing domain"/>
    <property type="match status" value="2"/>
</dbReference>
<dbReference type="EMBL" id="MCFG01000306">
    <property type="protein sequence ID" value="ORX76321.1"/>
    <property type="molecule type" value="Genomic_DNA"/>
</dbReference>
<name>A0A1Y1WRZ7_9FUNG</name>